<gene>
    <name evidence="2" type="ORF">ACFS5M_14140</name>
</gene>
<reference evidence="3" key="1">
    <citation type="journal article" date="2019" name="Int. J. Syst. Evol. Microbiol.">
        <title>The Global Catalogue of Microorganisms (GCM) 10K type strain sequencing project: providing services to taxonomists for standard genome sequencing and annotation.</title>
        <authorList>
            <consortium name="The Broad Institute Genomics Platform"/>
            <consortium name="The Broad Institute Genome Sequencing Center for Infectious Disease"/>
            <person name="Wu L."/>
            <person name="Ma J."/>
        </authorList>
    </citation>
    <scope>NUCLEOTIDE SEQUENCE [LARGE SCALE GENOMIC DNA]</scope>
    <source>
        <strain evidence="3">KCTC 32141</strain>
    </source>
</reference>
<organism evidence="2 3">
    <name type="scientific">Lacinutrix iliipiscaria</name>
    <dbReference type="NCBI Taxonomy" id="1230532"/>
    <lineage>
        <taxon>Bacteria</taxon>
        <taxon>Pseudomonadati</taxon>
        <taxon>Bacteroidota</taxon>
        <taxon>Flavobacteriia</taxon>
        <taxon>Flavobacteriales</taxon>
        <taxon>Flavobacteriaceae</taxon>
        <taxon>Lacinutrix</taxon>
    </lineage>
</organism>
<dbReference type="RefSeq" id="WP_183490197.1">
    <property type="nucleotide sequence ID" value="NZ_JBHUOV010000017.1"/>
</dbReference>
<name>A0ABW5WS57_9FLAO</name>
<dbReference type="EMBL" id="JBHUOV010000017">
    <property type="protein sequence ID" value="MFD2824819.1"/>
    <property type="molecule type" value="Genomic_DNA"/>
</dbReference>
<proteinExistence type="predicted"/>
<comment type="caution">
    <text evidence="2">The sequence shown here is derived from an EMBL/GenBank/DDBJ whole genome shotgun (WGS) entry which is preliminary data.</text>
</comment>
<sequence>MAYNIELHSEPEFSSSSVSRPPSADWEFSPSPPYTMNYEIGDADPSNFEIDTIIHDYITSYADSDYVSFKIKTSSLVTLGGEAYEGLMELEGEIQDAQPTGYVLSEENLEVTNEVAFTNLFLALPGLYNFKIGFLVYGVLEDDSEELLDTKIYFFRLLISGETPSESVVLSPESLNFEHIVGESLPASQTFNISATGTFIIGVVDRFALSGGNLVFQETVDGISKYQGSDSQTVNITLAITIELEPIGYYTGFAYGYNAAISEWLPLDLYVQLYETSTALLTPTFLEFSAIKNIREAEAQSVEVNGPGTITFAHPTWIICEVIYDGFLKSVSIKPINSDDLTAGTYEGVVTLTLLGVDYEIEILHNVYENVVLGLSEDSINFTKDHDTISTFYESVDFQVQISLDITYYNYKYRVSNSRVLEYLMGLFASKATFFIGEVLDNIMKELLSVSLIDMETLANTTVADETAYFRTYYAPCEVDLGISFLHKSNPELNHVVNYTDLKFISGRKPKRMFTDAILLNYYGEDLRVTPSSYAMFNFYKESNHRLRVYKNGEFEYNINHAPGYNRLFGYRHKFNTYSPGDVVEIRLYKDYEGFATTSWFDDSANYLSQIYRVFPESNQSFHVAWENEHRVLEIMEFTGEFKLPLEYDNTTVKSYQDFLEKLKKVDVKRTQNMFINTGFILKENVKRIDGLLSAKRAWILSDSSDSVVELIPVNKKFENVDSTLEIYELTVEFNINLNNDSEIHT</sequence>
<keyword evidence="3" id="KW-1185">Reference proteome</keyword>
<evidence type="ECO:0000256" key="1">
    <source>
        <dbReference type="SAM" id="MobiDB-lite"/>
    </source>
</evidence>
<feature type="compositionally biased region" description="Low complexity" evidence="1">
    <location>
        <begin position="12"/>
        <end position="23"/>
    </location>
</feature>
<protein>
    <submittedName>
        <fullName evidence="2">Uncharacterized protein</fullName>
    </submittedName>
</protein>
<evidence type="ECO:0000313" key="3">
    <source>
        <dbReference type="Proteomes" id="UP001597533"/>
    </source>
</evidence>
<evidence type="ECO:0000313" key="2">
    <source>
        <dbReference type="EMBL" id="MFD2824819.1"/>
    </source>
</evidence>
<feature type="region of interest" description="Disordered" evidence="1">
    <location>
        <begin position="1"/>
        <end position="26"/>
    </location>
</feature>
<dbReference type="Proteomes" id="UP001597533">
    <property type="component" value="Unassembled WGS sequence"/>
</dbReference>
<accession>A0ABW5WS57</accession>